<protein>
    <submittedName>
        <fullName evidence="2">Uncharacterized protein</fullName>
    </submittedName>
</protein>
<dbReference type="EMBL" id="CAXKWB010183434">
    <property type="protein sequence ID" value="CAL4254472.1"/>
    <property type="molecule type" value="Genomic_DNA"/>
</dbReference>
<proteinExistence type="predicted"/>
<name>A0AAV2SYR7_MEGNR</name>
<keyword evidence="3" id="KW-1185">Reference proteome</keyword>
<dbReference type="AlphaFoldDB" id="A0AAV2SYR7"/>
<feature type="non-terminal residue" evidence="2">
    <location>
        <position position="119"/>
    </location>
</feature>
<evidence type="ECO:0000313" key="3">
    <source>
        <dbReference type="Proteomes" id="UP001497623"/>
    </source>
</evidence>
<gene>
    <name evidence="2" type="ORF">MNOR_LOCUS41966</name>
</gene>
<evidence type="ECO:0000256" key="1">
    <source>
        <dbReference type="SAM" id="MobiDB-lite"/>
    </source>
</evidence>
<comment type="caution">
    <text evidence="2">The sequence shown here is derived from an EMBL/GenBank/DDBJ whole genome shotgun (WGS) entry which is preliminary data.</text>
</comment>
<reference evidence="2 3" key="1">
    <citation type="submission" date="2024-05" db="EMBL/GenBank/DDBJ databases">
        <authorList>
            <person name="Wallberg A."/>
        </authorList>
    </citation>
    <scope>NUCLEOTIDE SEQUENCE [LARGE SCALE GENOMIC DNA]</scope>
</reference>
<accession>A0AAV2SYR7</accession>
<evidence type="ECO:0000313" key="2">
    <source>
        <dbReference type="EMBL" id="CAL4254472.1"/>
    </source>
</evidence>
<organism evidence="2 3">
    <name type="scientific">Meganyctiphanes norvegica</name>
    <name type="common">Northern krill</name>
    <name type="synonym">Thysanopoda norvegica</name>
    <dbReference type="NCBI Taxonomy" id="48144"/>
    <lineage>
        <taxon>Eukaryota</taxon>
        <taxon>Metazoa</taxon>
        <taxon>Ecdysozoa</taxon>
        <taxon>Arthropoda</taxon>
        <taxon>Crustacea</taxon>
        <taxon>Multicrustacea</taxon>
        <taxon>Malacostraca</taxon>
        <taxon>Eumalacostraca</taxon>
        <taxon>Eucarida</taxon>
        <taxon>Euphausiacea</taxon>
        <taxon>Euphausiidae</taxon>
        <taxon>Meganyctiphanes</taxon>
    </lineage>
</organism>
<sequence length="119" mass="13084">MYGGELRALIGPHHWPYPLVNYTITTPELFPGRSSSGKNTATHPVIRSSVSDLEGVVTAVTLHWAPNPFTFIAGSETTEEPSSQDHRTSSTSPSGYRLRLWEGTTLLQEVITSSRSKDK</sequence>
<feature type="region of interest" description="Disordered" evidence="1">
    <location>
        <begin position="73"/>
        <end position="96"/>
    </location>
</feature>
<dbReference type="Proteomes" id="UP001497623">
    <property type="component" value="Unassembled WGS sequence"/>
</dbReference>